<reference evidence="1 2" key="1">
    <citation type="submission" date="2018-11" db="EMBL/GenBank/DDBJ databases">
        <title>Sequencing the genomes of 1000 actinobacteria strains.</title>
        <authorList>
            <person name="Klenk H.-P."/>
        </authorList>
    </citation>
    <scope>NUCLEOTIDE SEQUENCE [LARGE SCALE GENOMIC DNA]</scope>
    <source>
        <strain evidence="1 2">DSM 10546</strain>
    </source>
</reference>
<dbReference type="EMBL" id="RKHG01000001">
    <property type="protein sequence ID" value="ROR54830.1"/>
    <property type="molecule type" value="Genomic_DNA"/>
</dbReference>
<sequence>MTCSFRCMRSSPFGVENSSHHGYLTRERGIHRLAEMALKRPSWMAQEIPAWESLWLPRYLRGEITE</sequence>
<dbReference type="AlphaFoldDB" id="A0A3N1ZVE9"/>
<name>A0A3N1ZVE9_9ACTN</name>
<comment type="caution">
    <text evidence="1">The sequence shown here is derived from an EMBL/GenBank/DDBJ whole genome shotgun (WGS) entry which is preliminary data.</text>
</comment>
<evidence type="ECO:0000313" key="2">
    <source>
        <dbReference type="Proteomes" id="UP000275749"/>
    </source>
</evidence>
<proteinExistence type="predicted"/>
<evidence type="ECO:0000313" key="1">
    <source>
        <dbReference type="EMBL" id="ROR54830.1"/>
    </source>
</evidence>
<protein>
    <submittedName>
        <fullName evidence="1">Uncharacterized protein</fullName>
    </submittedName>
</protein>
<dbReference type="Proteomes" id="UP000275749">
    <property type="component" value="Unassembled WGS sequence"/>
</dbReference>
<accession>A0A3N1ZVE9</accession>
<gene>
    <name evidence="1" type="ORF">EDD41_2063</name>
</gene>
<organism evidence="1 2">
    <name type="scientific">Luteococcus japonicus</name>
    <dbReference type="NCBI Taxonomy" id="33984"/>
    <lineage>
        <taxon>Bacteria</taxon>
        <taxon>Bacillati</taxon>
        <taxon>Actinomycetota</taxon>
        <taxon>Actinomycetes</taxon>
        <taxon>Propionibacteriales</taxon>
        <taxon>Propionibacteriaceae</taxon>
        <taxon>Luteococcus</taxon>
    </lineage>
</organism>